<dbReference type="RefSeq" id="WP_218235535.1">
    <property type="nucleotide sequence ID" value="NZ_BAABBB010000006.1"/>
</dbReference>
<accession>A0ABP6UZG7</accession>
<keyword evidence="1" id="KW-0472">Membrane</keyword>
<evidence type="ECO:0000256" key="1">
    <source>
        <dbReference type="SAM" id="Phobius"/>
    </source>
</evidence>
<feature type="transmembrane region" description="Helical" evidence="1">
    <location>
        <begin position="98"/>
        <end position="116"/>
    </location>
</feature>
<protein>
    <recommendedName>
        <fullName evidence="4">Spirocyclase, AveC family</fullName>
    </recommendedName>
</protein>
<feature type="transmembrane region" description="Helical" evidence="1">
    <location>
        <begin position="23"/>
        <end position="43"/>
    </location>
</feature>
<evidence type="ECO:0008006" key="4">
    <source>
        <dbReference type="Google" id="ProtNLM"/>
    </source>
</evidence>
<feature type="transmembrane region" description="Helical" evidence="1">
    <location>
        <begin position="198"/>
        <end position="221"/>
    </location>
</feature>
<dbReference type="EMBL" id="BAABBB010000006">
    <property type="protein sequence ID" value="GAA3524014.1"/>
    <property type="molecule type" value="Genomic_DNA"/>
</dbReference>
<reference evidence="3" key="1">
    <citation type="journal article" date="2019" name="Int. J. Syst. Evol. Microbiol.">
        <title>The Global Catalogue of Microorganisms (GCM) 10K type strain sequencing project: providing services to taxonomists for standard genome sequencing and annotation.</title>
        <authorList>
            <consortium name="The Broad Institute Genomics Platform"/>
            <consortium name="The Broad Institute Genome Sequencing Center for Infectious Disease"/>
            <person name="Wu L."/>
            <person name="Ma J."/>
        </authorList>
    </citation>
    <scope>NUCLEOTIDE SEQUENCE [LARGE SCALE GENOMIC DNA]</scope>
    <source>
        <strain evidence="3">JCM 17460</strain>
    </source>
</reference>
<feature type="transmembrane region" description="Helical" evidence="1">
    <location>
        <begin position="233"/>
        <end position="251"/>
    </location>
</feature>
<evidence type="ECO:0000313" key="2">
    <source>
        <dbReference type="EMBL" id="GAA3524014.1"/>
    </source>
</evidence>
<name>A0ABP6UZG7_9ACTN</name>
<organism evidence="2 3">
    <name type="scientific">Nocardioides daeguensis</name>
    <dbReference type="NCBI Taxonomy" id="908359"/>
    <lineage>
        <taxon>Bacteria</taxon>
        <taxon>Bacillati</taxon>
        <taxon>Actinomycetota</taxon>
        <taxon>Actinomycetes</taxon>
        <taxon>Propionibacteriales</taxon>
        <taxon>Nocardioidaceae</taxon>
        <taxon>Nocardioides</taxon>
    </lineage>
</organism>
<dbReference type="Proteomes" id="UP001500301">
    <property type="component" value="Unassembled WGS sequence"/>
</dbReference>
<evidence type="ECO:0000313" key="3">
    <source>
        <dbReference type="Proteomes" id="UP001500301"/>
    </source>
</evidence>
<sequence length="284" mass="30793">MMVSMVPPQPPAPPYDLPLNTTMQTVATLVLWAGTAALVIHGARMARSERSPFPLFLVLAVAAGSVIEPIYDITYHLHWLDAGEQWTLFTSFGLPQPVWVMPAYVMVFGLPALVLYRSLSENATMGRIFKLGALTTLTTAIFEITAINLDLYVYYGESPWRVFDYPLFIAFMEGAQITGFAVLCAVIRLKTTDVRHQLVVFALFPANFAYDVIGAGFPTLILQNSSPDPNGGLLFASAFVSVALAATALWWSGRLLLATQDAAADATRRPPVAARPAAPDAVTA</sequence>
<keyword evidence="1" id="KW-1133">Transmembrane helix</keyword>
<proteinExistence type="predicted"/>
<gene>
    <name evidence="2" type="ORF">GCM10022263_10500</name>
</gene>
<keyword evidence="1" id="KW-0812">Transmembrane</keyword>
<feature type="transmembrane region" description="Helical" evidence="1">
    <location>
        <begin position="128"/>
        <end position="147"/>
    </location>
</feature>
<feature type="transmembrane region" description="Helical" evidence="1">
    <location>
        <begin position="167"/>
        <end position="186"/>
    </location>
</feature>
<comment type="caution">
    <text evidence="2">The sequence shown here is derived from an EMBL/GenBank/DDBJ whole genome shotgun (WGS) entry which is preliminary data.</text>
</comment>
<feature type="transmembrane region" description="Helical" evidence="1">
    <location>
        <begin position="55"/>
        <end position="78"/>
    </location>
</feature>
<keyword evidence="3" id="KW-1185">Reference proteome</keyword>